<dbReference type="KEGG" id="hmn:HM131_19845"/>
<dbReference type="PANTHER" id="PTHR43451:SF1">
    <property type="entry name" value="ACETYLTRANSFERASE"/>
    <property type="match status" value="1"/>
</dbReference>
<dbReference type="EMBL" id="CP020772">
    <property type="protein sequence ID" value="ARI78941.1"/>
    <property type="molecule type" value="Genomic_DNA"/>
</dbReference>
<evidence type="ECO:0000259" key="1">
    <source>
        <dbReference type="PROSITE" id="PS51186"/>
    </source>
</evidence>
<accession>A0A1W6A0D1</accession>
<keyword evidence="3" id="KW-1185">Reference proteome</keyword>
<dbReference type="Pfam" id="PF13673">
    <property type="entry name" value="Acetyltransf_10"/>
    <property type="match status" value="1"/>
</dbReference>
<dbReference type="PANTHER" id="PTHR43451">
    <property type="entry name" value="ACETYLTRANSFERASE (GNAT) FAMILY PROTEIN"/>
    <property type="match status" value="1"/>
</dbReference>
<dbReference type="PROSITE" id="PS51186">
    <property type="entry name" value="GNAT"/>
    <property type="match status" value="1"/>
</dbReference>
<dbReference type="RefSeq" id="WP_085031486.1">
    <property type="nucleotide sequence ID" value="NZ_CP020772.1"/>
</dbReference>
<dbReference type="Proteomes" id="UP000192527">
    <property type="component" value="Chromosome"/>
</dbReference>
<feature type="domain" description="N-acetyltransferase" evidence="1">
    <location>
        <begin position="1"/>
        <end position="153"/>
    </location>
</feature>
<dbReference type="OrthoDB" id="424368at2"/>
<dbReference type="CDD" id="cd04301">
    <property type="entry name" value="NAT_SF"/>
    <property type="match status" value="1"/>
</dbReference>
<gene>
    <name evidence="2" type="ORF">HM131_19845</name>
</gene>
<evidence type="ECO:0000313" key="3">
    <source>
        <dbReference type="Proteomes" id="UP000192527"/>
    </source>
</evidence>
<dbReference type="Gene3D" id="3.40.630.30">
    <property type="match status" value="1"/>
</dbReference>
<reference evidence="2 3" key="1">
    <citation type="submission" date="2017-04" db="EMBL/GenBank/DDBJ databases">
        <title>The whole genome sequencing and assembly of Halobacillus mangrovi strain.</title>
        <authorList>
            <person name="Lee S.-J."/>
            <person name="Park M.-K."/>
            <person name="Kim J.-Y."/>
            <person name="Lee Y.-J."/>
            <person name="Yi H."/>
            <person name="Bahn Y.-S."/>
            <person name="Kim J.F."/>
            <person name="Lee D.-W."/>
        </authorList>
    </citation>
    <scope>NUCLEOTIDE SEQUENCE [LARGE SCALE GENOMIC DNA]</scope>
    <source>
        <strain evidence="2 3">KTB 131</strain>
    </source>
</reference>
<dbReference type="SUPFAM" id="SSF55729">
    <property type="entry name" value="Acyl-CoA N-acyltransferases (Nat)"/>
    <property type="match status" value="1"/>
</dbReference>
<organism evidence="2 3">
    <name type="scientific">Halobacillus mangrovi</name>
    <dbReference type="NCBI Taxonomy" id="402384"/>
    <lineage>
        <taxon>Bacteria</taxon>
        <taxon>Bacillati</taxon>
        <taxon>Bacillota</taxon>
        <taxon>Bacilli</taxon>
        <taxon>Bacillales</taxon>
        <taxon>Bacillaceae</taxon>
        <taxon>Halobacillus</taxon>
    </lineage>
</organism>
<name>A0A1W6A0D1_9BACI</name>
<dbReference type="InterPro" id="IPR016181">
    <property type="entry name" value="Acyl_CoA_acyltransferase"/>
</dbReference>
<dbReference type="AlphaFoldDB" id="A0A1W6A0D1"/>
<dbReference type="GO" id="GO:0016747">
    <property type="term" value="F:acyltransferase activity, transferring groups other than amino-acyl groups"/>
    <property type="evidence" value="ECO:0007669"/>
    <property type="project" value="InterPro"/>
</dbReference>
<protein>
    <recommendedName>
        <fullName evidence="1">N-acetyltransferase domain-containing protein</fullName>
    </recommendedName>
</protein>
<sequence length="154" mass="17995">MKLRPYHNEDTEEILHLIQDTIREVNRFDYNAQQIRAWSFGFQDSVRWQKRLSDSDTWIAAQDGQTIGVASLYAEVLDLLYVHKDFQHQGVAKKLVQFLEERAVQSGLDAIETESSLTAKPFFVSQGFRELEEQMKIIRGISIKNFRMCKKLNI</sequence>
<proteinExistence type="predicted"/>
<dbReference type="InterPro" id="IPR000182">
    <property type="entry name" value="GNAT_dom"/>
</dbReference>
<dbReference type="InterPro" id="IPR052564">
    <property type="entry name" value="N-acetyltrans/Recomb-assoc"/>
</dbReference>
<dbReference type="STRING" id="402384.HM131_19845"/>
<evidence type="ECO:0000313" key="2">
    <source>
        <dbReference type="EMBL" id="ARI78941.1"/>
    </source>
</evidence>